<dbReference type="EMBL" id="AYKW01000068">
    <property type="protein sequence ID" value="PIL23658.1"/>
    <property type="molecule type" value="Genomic_DNA"/>
</dbReference>
<gene>
    <name evidence="1" type="ORF">GSI_14971</name>
</gene>
<dbReference type="AlphaFoldDB" id="A0A2G8RQN9"/>
<evidence type="ECO:0000313" key="1">
    <source>
        <dbReference type="EMBL" id="PIL23658.1"/>
    </source>
</evidence>
<organism evidence="1 2">
    <name type="scientific">Ganoderma sinense ZZ0214-1</name>
    <dbReference type="NCBI Taxonomy" id="1077348"/>
    <lineage>
        <taxon>Eukaryota</taxon>
        <taxon>Fungi</taxon>
        <taxon>Dikarya</taxon>
        <taxon>Basidiomycota</taxon>
        <taxon>Agaricomycotina</taxon>
        <taxon>Agaricomycetes</taxon>
        <taxon>Polyporales</taxon>
        <taxon>Polyporaceae</taxon>
        <taxon>Ganoderma</taxon>
    </lineage>
</organism>
<protein>
    <submittedName>
        <fullName evidence="1">Uncharacterized protein</fullName>
    </submittedName>
</protein>
<comment type="caution">
    <text evidence="1">The sequence shown here is derived from an EMBL/GenBank/DDBJ whole genome shotgun (WGS) entry which is preliminary data.</text>
</comment>
<sequence length="63" mass="6857">MFPIEKTMRSAAPRLLSLARLLPSHVQHLNTGVNLHGAASGITSAAHGCKFDRSLIRRPLRLA</sequence>
<name>A0A2G8RQN9_9APHY</name>
<reference evidence="1 2" key="1">
    <citation type="journal article" date="2015" name="Sci. Rep.">
        <title>Chromosome-level genome map provides insights into diverse defense mechanisms in the medicinal fungus Ganoderma sinense.</title>
        <authorList>
            <person name="Zhu Y."/>
            <person name="Xu J."/>
            <person name="Sun C."/>
            <person name="Zhou S."/>
            <person name="Xu H."/>
            <person name="Nelson D.R."/>
            <person name="Qian J."/>
            <person name="Song J."/>
            <person name="Luo H."/>
            <person name="Xiang L."/>
            <person name="Li Y."/>
            <person name="Xu Z."/>
            <person name="Ji A."/>
            <person name="Wang L."/>
            <person name="Lu S."/>
            <person name="Hayward A."/>
            <person name="Sun W."/>
            <person name="Li X."/>
            <person name="Schwartz D.C."/>
            <person name="Wang Y."/>
            <person name="Chen S."/>
        </authorList>
    </citation>
    <scope>NUCLEOTIDE SEQUENCE [LARGE SCALE GENOMIC DNA]</scope>
    <source>
        <strain evidence="1 2">ZZ0214-1</strain>
    </source>
</reference>
<keyword evidence="2" id="KW-1185">Reference proteome</keyword>
<evidence type="ECO:0000313" key="2">
    <source>
        <dbReference type="Proteomes" id="UP000230002"/>
    </source>
</evidence>
<dbReference type="Proteomes" id="UP000230002">
    <property type="component" value="Unassembled WGS sequence"/>
</dbReference>
<accession>A0A2G8RQN9</accession>
<proteinExistence type="predicted"/>